<dbReference type="AlphaFoldDB" id="A0A250XTM9"/>
<reference evidence="1 2" key="1">
    <citation type="submission" date="2017-08" db="EMBL/GenBank/DDBJ databases">
        <title>Acidophilic green algal genome provides insights into adaptation to an acidic environment.</title>
        <authorList>
            <person name="Hirooka S."/>
            <person name="Hirose Y."/>
            <person name="Kanesaki Y."/>
            <person name="Higuchi S."/>
            <person name="Fujiwara T."/>
            <person name="Onuma R."/>
            <person name="Era A."/>
            <person name="Ohbayashi R."/>
            <person name="Uzuka A."/>
            <person name="Nozaki H."/>
            <person name="Yoshikawa H."/>
            <person name="Miyagishima S.Y."/>
        </authorList>
    </citation>
    <scope>NUCLEOTIDE SEQUENCE [LARGE SCALE GENOMIC DNA]</scope>
    <source>
        <strain evidence="1 2">NIES-2499</strain>
    </source>
</reference>
<evidence type="ECO:0000313" key="1">
    <source>
        <dbReference type="EMBL" id="GAX86282.1"/>
    </source>
</evidence>
<protein>
    <submittedName>
        <fullName evidence="1">Uncharacterized protein</fullName>
    </submittedName>
</protein>
<sequence length="331" mass="36770">MKVHIVTLLKNCRLKPGTKDPSLIGEHMAQLVASVIRQGASFESKLKFIQEDTMRQYKRAMVDFLNALQQLDAVRFSETLCCKHIHITRSEAREHRMLISIRTHTEGIYKHDETEDPRKVHRRLQIEWQQGFAVDVQDLVSDLGQAREFESKELSFEALRFNLKSLDLKLPPSAAGISDLLPSSSWNIPPSMCGRVPTQELQNPNRKVGFLERWSTAITTAVAQRALSLSSGNGGAIYPSHVREDVERSGSGFTGVYAGWLGQTNMGDEILADIFLNFFTMAVREAAFSTTQITVKKGSPVTAHTGWRGCSLSNVKECDFGVLGGGSTGKC</sequence>
<dbReference type="EMBL" id="BEGY01000259">
    <property type="protein sequence ID" value="GAX86282.1"/>
    <property type="molecule type" value="Genomic_DNA"/>
</dbReference>
<dbReference type="Proteomes" id="UP000232323">
    <property type="component" value="Unassembled WGS sequence"/>
</dbReference>
<keyword evidence="2" id="KW-1185">Reference proteome</keyword>
<organism evidence="1 2">
    <name type="scientific">Chlamydomonas eustigma</name>
    <dbReference type="NCBI Taxonomy" id="1157962"/>
    <lineage>
        <taxon>Eukaryota</taxon>
        <taxon>Viridiplantae</taxon>
        <taxon>Chlorophyta</taxon>
        <taxon>core chlorophytes</taxon>
        <taxon>Chlorophyceae</taxon>
        <taxon>CS clade</taxon>
        <taxon>Chlamydomonadales</taxon>
        <taxon>Chlamydomonadaceae</taxon>
        <taxon>Chlamydomonas</taxon>
    </lineage>
</organism>
<evidence type="ECO:0000313" key="2">
    <source>
        <dbReference type="Proteomes" id="UP000232323"/>
    </source>
</evidence>
<gene>
    <name evidence="1" type="ORF">CEUSTIGMA_g13694.t1</name>
</gene>
<proteinExistence type="predicted"/>
<accession>A0A250XTM9</accession>
<comment type="caution">
    <text evidence="1">The sequence shown here is derived from an EMBL/GenBank/DDBJ whole genome shotgun (WGS) entry which is preliminary data.</text>
</comment>
<name>A0A250XTM9_9CHLO</name>